<feature type="binding site" evidence="2">
    <location>
        <position position="158"/>
    </location>
    <ligand>
        <name>ATP</name>
        <dbReference type="ChEBI" id="CHEBI:30616"/>
    </ligand>
</feature>
<evidence type="ECO:0000313" key="3">
    <source>
        <dbReference type="EMBL" id="MBB5183894.1"/>
    </source>
</evidence>
<dbReference type="RefSeq" id="WP_183329189.1">
    <property type="nucleotide sequence ID" value="NZ_JACHHK010000010.1"/>
</dbReference>
<dbReference type="EC" id="6.3.4.-" evidence="2"/>
<dbReference type="GO" id="GO:0005737">
    <property type="term" value="C:cytoplasm"/>
    <property type="evidence" value="ECO:0007669"/>
    <property type="project" value="UniProtKB-SubCell"/>
</dbReference>
<keyword evidence="4" id="KW-1185">Reference proteome</keyword>
<keyword evidence="3" id="KW-0808">Transferase</keyword>
<feature type="binding site" evidence="2">
    <location>
        <begin position="7"/>
        <end position="20"/>
    </location>
    <ligand>
        <name>ATP</name>
        <dbReference type="ChEBI" id="CHEBI:30616"/>
    </ligand>
</feature>
<dbReference type="AlphaFoldDB" id="A0A7W8FVR9"/>
<evidence type="ECO:0000256" key="1">
    <source>
        <dbReference type="ARBA" id="ARBA00022694"/>
    </source>
</evidence>
<dbReference type="Proteomes" id="UP000539953">
    <property type="component" value="Unassembled WGS sequence"/>
</dbReference>
<keyword evidence="2" id="KW-0067">ATP-binding</keyword>
<comment type="catalytic activity">
    <reaction evidence="2">
        <text>cytidine(34) in elongator tRNA(Met) + acetate + ATP = N(4)-acetylcytidine(34) in elongator tRNA(Met) + AMP + diphosphate</text>
        <dbReference type="Rhea" id="RHEA:58144"/>
        <dbReference type="Rhea" id="RHEA-COMP:10693"/>
        <dbReference type="Rhea" id="RHEA-COMP:10694"/>
        <dbReference type="ChEBI" id="CHEBI:30089"/>
        <dbReference type="ChEBI" id="CHEBI:30616"/>
        <dbReference type="ChEBI" id="CHEBI:33019"/>
        <dbReference type="ChEBI" id="CHEBI:74900"/>
        <dbReference type="ChEBI" id="CHEBI:82748"/>
        <dbReference type="ChEBI" id="CHEBI:456215"/>
    </reaction>
</comment>
<feature type="binding site" evidence="2">
    <location>
        <position position="135"/>
    </location>
    <ligand>
        <name>ATP</name>
        <dbReference type="ChEBI" id="CHEBI:30616"/>
    </ligand>
</feature>
<name>A0A7W8FVR9_9FIRM</name>
<comment type="function">
    <text evidence="2">Catalyzes the formation of N(4)-acetylcytidine (ac(4)C) at the wobble position of elongator tRNA(Met), using acetate and ATP as substrates. First activates an acetate ion to form acetyladenylate (Ac-AMP) and then transfers the acetyl group to tRNA to form ac(4)C34.</text>
</comment>
<dbReference type="InterPro" id="IPR008513">
    <property type="entry name" value="tRNA(Met)_cyd_acetate_ligase"/>
</dbReference>
<gene>
    <name evidence="2" type="primary">tmcAL</name>
    <name evidence="3" type="ORF">HNQ47_001942</name>
</gene>
<dbReference type="EMBL" id="JACHHK010000010">
    <property type="protein sequence ID" value="MBB5183894.1"/>
    <property type="molecule type" value="Genomic_DNA"/>
</dbReference>
<keyword evidence="1 2" id="KW-0819">tRNA processing</keyword>
<protein>
    <recommendedName>
        <fullName evidence="2">tRNA(Met) cytidine acetate ligase</fullName>
        <ecNumber evidence="2">6.3.4.-</ecNumber>
    </recommendedName>
</protein>
<comment type="similarity">
    <text evidence="2">Belongs to the TmcAL family.</text>
</comment>
<comment type="caution">
    <text evidence="2">Lacks conserved residue(s) required for the propagation of feature annotation.</text>
</comment>
<comment type="subcellular location">
    <subcellularLocation>
        <location evidence="2">Cytoplasm</location>
    </subcellularLocation>
</comment>
<dbReference type="GO" id="GO:0005524">
    <property type="term" value="F:ATP binding"/>
    <property type="evidence" value="ECO:0007669"/>
    <property type="project" value="UniProtKB-KW"/>
</dbReference>
<accession>A0A7W8FVR9</accession>
<dbReference type="PANTHER" id="PTHR37825">
    <property type="entry name" value="TRNA(MET) CYTIDINE ACETATE LIGASE"/>
    <property type="match status" value="1"/>
</dbReference>
<sequence length="327" mass="37683">MKCCGIIAEFNPFHQGHAYIIHEARLRSRCDALAVITTSYYSQRGLPSLMSPAAKTKAALANGADLVLELPFCFGTQGAEQFARYAMEALHQLPIDALCFGSESGDPAALMQPPKRTIDPSTSYHRNQGYHLQPNDILASNYLIHCKKMHIRPIIVQRDPRFESATAIRDAFLNGTRPDETFDTNQRWEAYYPYLRTYLQMTDVQTLSRFFMVDEGIESLLKKNARAKTWEEFLERSVTKKYTKARIRRTCLWIMMQITKAQMQKHGHFDQLILLGMNETGRQLVKNHQAISRFSQLDPFLQEVDLKSRMLYNSVRPDETKRQVIIV</sequence>
<dbReference type="GO" id="GO:0016740">
    <property type="term" value="F:transferase activity"/>
    <property type="evidence" value="ECO:0007669"/>
    <property type="project" value="UniProtKB-KW"/>
</dbReference>
<dbReference type="PANTHER" id="PTHR37825:SF1">
    <property type="entry name" value="TRNA(MET) CYTIDINE ACETATE LIGASE"/>
    <property type="match status" value="1"/>
</dbReference>
<comment type="caution">
    <text evidence="3">The sequence shown here is derived from an EMBL/GenBank/DDBJ whole genome shotgun (WGS) entry which is preliminary data.</text>
</comment>
<feature type="binding site" evidence="2">
    <location>
        <position position="101"/>
    </location>
    <ligand>
        <name>ATP</name>
        <dbReference type="ChEBI" id="CHEBI:30616"/>
    </ligand>
</feature>
<dbReference type="SUPFAM" id="SSF52374">
    <property type="entry name" value="Nucleotidylyl transferase"/>
    <property type="match status" value="1"/>
</dbReference>
<keyword evidence="2" id="KW-0694">RNA-binding</keyword>
<dbReference type="HAMAP" id="MF_01539">
    <property type="entry name" value="TmcAL"/>
    <property type="match status" value="1"/>
</dbReference>
<keyword evidence="2" id="KW-0820">tRNA-binding</keyword>
<dbReference type="Gene3D" id="3.40.50.620">
    <property type="entry name" value="HUPs"/>
    <property type="match status" value="1"/>
</dbReference>
<dbReference type="InterPro" id="IPR014729">
    <property type="entry name" value="Rossmann-like_a/b/a_fold"/>
</dbReference>
<keyword evidence="2" id="KW-0436">Ligase</keyword>
<keyword evidence="2" id="KW-0547">Nucleotide-binding</keyword>
<dbReference type="Pfam" id="PF05636">
    <property type="entry name" value="HIGH_NTase1"/>
    <property type="match status" value="2"/>
</dbReference>
<reference evidence="3 4" key="1">
    <citation type="submission" date="2020-08" db="EMBL/GenBank/DDBJ databases">
        <title>Genomic Encyclopedia of Type Strains, Phase IV (KMG-IV): sequencing the most valuable type-strain genomes for metagenomic binning, comparative biology and taxonomic classification.</title>
        <authorList>
            <person name="Goeker M."/>
        </authorList>
    </citation>
    <scope>NUCLEOTIDE SEQUENCE [LARGE SCALE GENOMIC DNA]</scope>
    <source>
        <strain evidence="3 4">DSM 25799</strain>
    </source>
</reference>
<evidence type="ECO:0000256" key="2">
    <source>
        <dbReference type="HAMAP-Rule" id="MF_01539"/>
    </source>
</evidence>
<dbReference type="GO" id="GO:0000049">
    <property type="term" value="F:tRNA binding"/>
    <property type="evidence" value="ECO:0007669"/>
    <property type="project" value="UniProtKB-KW"/>
</dbReference>
<dbReference type="GO" id="GO:0006400">
    <property type="term" value="P:tRNA modification"/>
    <property type="evidence" value="ECO:0007669"/>
    <property type="project" value="UniProtKB-UniRule"/>
</dbReference>
<proteinExistence type="inferred from homology"/>
<keyword evidence="2" id="KW-0963">Cytoplasm</keyword>
<organism evidence="3 4">
    <name type="scientific">Catenisphaera adipataccumulans</name>
    <dbReference type="NCBI Taxonomy" id="700500"/>
    <lineage>
        <taxon>Bacteria</taxon>
        <taxon>Bacillati</taxon>
        <taxon>Bacillota</taxon>
        <taxon>Erysipelotrichia</taxon>
        <taxon>Erysipelotrichales</taxon>
        <taxon>Erysipelotrichaceae</taxon>
        <taxon>Catenisphaera</taxon>
    </lineage>
</organism>
<evidence type="ECO:0000313" key="4">
    <source>
        <dbReference type="Proteomes" id="UP000539953"/>
    </source>
</evidence>
<dbReference type="GO" id="GO:0016879">
    <property type="term" value="F:ligase activity, forming carbon-nitrogen bonds"/>
    <property type="evidence" value="ECO:0007669"/>
    <property type="project" value="UniProtKB-UniRule"/>
</dbReference>